<dbReference type="InterPro" id="IPR050266">
    <property type="entry name" value="AB_hydrolase_sf"/>
</dbReference>
<evidence type="ECO:0000313" key="3">
    <source>
        <dbReference type="EMBL" id="KOO47648.1"/>
    </source>
</evidence>
<protein>
    <submittedName>
        <fullName evidence="3">Alpha/beta hydrolase</fullName>
    </submittedName>
</protein>
<reference evidence="4" key="1">
    <citation type="submission" date="2015-08" db="EMBL/GenBank/DDBJ databases">
        <title>Fjat-14210 dsm16467.</title>
        <authorList>
            <person name="Liu B."/>
            <person name="Wang J."/>
            <person name="Zhu Y."/>
            <person name="Liu G."/>
            <person name="Chen Q."/>
            <person name="Chen Z."/>
            <person name="Lan J."/>
            <person name="Che J."/>
            <person name="Ge C."/>
            <person name="Shi H."/>
            <person name="Pan Z."/>
            <person name="Liu X."/>
        </authorList>
    </citation>
    <scope>NUCLEOTIDE SEQUENCE [LARGE SCALE GENOMIC DNA]</scope>
    <source>
        <strain evidence="4">DSM 16467</strain>
    </source>
</reference>
<dbReference type="STRING" id="284581.AMD01_06335"/>
<gene>
    <name evidence="3" type="ORF">AMD01_06335</name>
</gene>
<organism evidence="3 4">
    <name type="scientific">Priestia koreensis</name>
    <dbReference type="NCBI Taxonomy" id="284581"/>
    <lineage>
        <taxon>Bacteria</taxon>
        <taxon>Bacillati</taxon>
        <taxon>Bacillota</taxon>
        <taxon>Bacilli</taxon>
        <taxon>Bacillales</taxon>
        <taxon>Bacillaceae</taxon>
        <taxon>Priestia</taxon>
    </lineage>
</organism>
<dbReference type="PANTHER" id="PTHR43798:SF31">
    <property type="entry name" value="AB HYDROLASE SUPERFAMILY PROTEIN YCLE"/>
    <property type="match status" value="1"/>
</dbReference>
<keyword evidence="4" id="KW-1185">Reference proteome</keyword>
<evidence type="ECO:0000313" key="4">
    <source>
        <dbReference type="Proteomes" id="UP000037558"/>
    </source>
</evidence>
<dbReference type="PRINTS" id="PR00111">
    <property type="entry name" value="ABHYDROLASE"/>
</dbReference>
<sequence>MGYYVNVEENVNVFVEDIGQGKPVVFIHGWPLSHKMYEYQFNALPAYGYRCIGIDLRGFGKSDRPFDDYSYDRMADDIRAVVDALSLENFALVGFSMGGPICIRYMTRHQGHQANKLVLLGAAAPSFTQRENYPYGSTKEEVDTLIHGMYRDRPKTLAEFGTQFFESNVSEPFKEWFTGLNLEASGHGTIRALEALRDEDLRGELADIQAKTYIFHGKKDQICPFEFATIMHDHIPNSQLIPFEESGHGLFYDELEYFNTKLVEVLLVD</sequence>
<dbReference type="InterPro" id="IPR000073">
    <property type="entry name" value="AB_hydrolase_1"/>
</dbReference>
<dbReference type="PANTHER" id="PTHR43798">
    <property type="entry name" value="MONOACYLGLYCEROL LIPASE"/>
    <property type="match status" value="1"/>
</dbReference>
<dbReference type="EMBL" id="LILC01000007">
    <property type="protein sequence ID" value="KOO47648.1"/>
    <property type="molecule type" value="Genomic_DNA"/>
</dbReference>
<dbReference type="OrthoDB" id="9773293at2"/>
<evidence type="ECO:0000259" key="2">
    <source>
        <dbReference type="Pfam" id="PF00561"/>
    </source>
</evidence>
<dbReference type="AlphaFoldDB" id="A0A0M0LAG8"/>
<dbReference type="Gene3D" id="3.40.50.1820">
    <property type="entry name" value="alpha/beta hydrolase"/>
    <property type="match status" value="1"/>
</dbReference>
<feature type="domain" description="AB hydrolase-1" evidence="2">
    <location>
        <begin position="22"/>
        <end position="254"/>
    </location>
</feature>
<dbReference type="InterPro" id="IPR029058">
    <property type="entry name" value="AB_hydrolase_fold"/>
</dbReference>
<comment type="caution">
    <text evidence="3">The sequence shown here is derived from an EMBL/GenBank/DDBJ whole genome shotgun (WGS) entry which is preliminary data.</text>
</comment>
<dbReference type="SUPFAM" id="SSF53474">
    <property type="entry name" value="alpha/beta-Hydrolases"/>
    <property type="match status" value="1"/>
</dbReference>
<dbReference type="GO" id="GO:0016020">
    <property type="term" value="C:membrane"/>
    <property type="evidence" value="ECO:0007669"/>
    <property type="project" value="TreeGrafter"/>
</dbReference>
<dbReference type="Proteomes" id="UP000037558">
    <property type="component" value="Unassembled WGS sequence"/>
</dbReference>
<dbReference type="Pfam" id="PF00561">
    <property type="entry name" value="Abhydrolase_1"/>
    <property type="match status" value="1"/>
</dbReference>
<dbReference type="GO" id="GO:0016787">
    <property type="term" value="F:hydrolase activity"/>
    <property type="evidence" value="ECO:0007669"/>
    <property type="project" value="UniProtKB-KW"/>
</dbReference>
<proteinExistence type="predicted"/>
<evidence type="ECO:0000256" key="1">
    <source>
        <dbReference type="ARBA" id="ARBA00022801"/>
    </source>
</evidence>
<dbReference type="RefSeq" id="WP_053400559.1">
    <property type="nucleotide sequence ID" value="NZ_JAMAUM010000013.1"/>
</dbReference>
<keyword evidence="1 3" id="KW-0378">Hydrolase</keyword>
<dbReference type="PATRIC" id="fig|284581.3.peg.4669"/>
<accession>A0A0M0LAG8</accession>
<name>A0A0M0LAG8_9BACI</name>